<dbReference type="EMBL" id="FOUP01000003">
    <property type="protein sequence ID" value="SFN20728.1"/>
    <property type="molecule type" value="Genomic_DNA"/>
</dbReference>
<dbReference type="GO" id="GO:0016787">
    <property type="term" value="F:hydrolase activity"/>
    <property type="evidence" value="ECO:0007669"/>
    <property type="project" value="UniProtKB-KW"/>
</dbReference>
<evidence type="ECO:0000313" key="4">
    <source>
        <dbReference type="EMBL" id="RKT84310.1"/>
    </source>
</evidence>
<dbReference type="InterPro" id="IPR050879">
    <property type="entry name" value="Acyltransferase_3"/>
</dbReference>
<feature type="compositionally biased region" description="Basic and acidic residues" evidence="1">
    <location>
        <begin position="413"/>
        <end position="422"/>
    </location>
</feature>
<keyword evidence="7" id="KW-1185">Reference proteome</keyword>
<feature type="transmembrane region" description="Helical" evidence="2">
    <location>
        <begin position="254"/>
        <end position="280"/>
    </location>
</feature>
<feature type="transmembrane region" description="Helical" evidence="2">
    <location>
        <begin position="100"/>
        <end position="119"/>
    </location>
</feature>
<keyword evidence="5" id="KW-0378">Hydrolase</keyword>
<feature type="domain" description="Acyltransferase 3" evidence="3">
    <location>
        <begin position="23"/>
        <end position="339"/>
    </location>
</feature>
<name>A0A1I4X3T1_9PSEU</name>
<organism evidence="5 6">
    <name type="scientific">Saccharopolyspora antimicrobica</name>
    <dbReference type="NCBI Taxonomy" id="455193"/>
    <lineage>
        <taxon>Bacteria</taxon>
        <taxon>Bacillati</taxon>
        <taxon>Actinomycetota</taxon>
        <taxon>Actinomycetes</taxon>
        <taxon>Pseudonocardiales</taxon>
        <taxon>Pseudonocardiaceae</taxon>
        <taxon>Saccharopolyspora</taxon>
    </lineage>
</organism>
<keyword evidence="5" id="KW-0012">Acyltransferase</keyword>
<dbReference type="PANTHER" id="PTHR23028">
    <property type="entry name" value="ACETYLTRANSFERASE"/>
    <property type="match status" value="1"/>
</dbReference>
<evidence type="ECO:0000256" key="2">
    <source>
        <dbReference type="SAM" id="Phobius"/>
    </source>
</evidence>
<reference evidence="5 6" key="1">
    <citation type="submission" date="2016-10" db="EMBL/GenBank/DDBJ databases">
        <authorList>
            <person name="de Groot N.N."/>
        </authorList>
    </citation>
    <scope>NUCLEOTIDE SEQUENCE [LARGE SCALE GENOMIC DNA]</scope>
    <source>
        <strain evidence="5 6">CPCC 201259</strain>
    </source>
</reference>
<gene>
    <name evidence="4" type="ORF">ATL45_2621</name>
    <name evidence="5" type="ORF">SAMN05421805_103237</name>
</gene>
<dbReference type="STRING" id="455193.SAMN05421805_103237"/>
<evidence type="ECO:0000256" key="1">
    <source>
        <dbReference type="SAM" id="MobiDB-lite"/>
    </source>
</evidence>
<feature type="compositionally biased region" description="Acidic residues" evidence="1">
    <location>
        <begin position="366"/>
        <end position="380"/>
    </location>
</feature>
<evidence type="ECO:0000313" key="5">
    <source>
        <dbReference type="EMBL" id="SFN20728.1"/>
    </source>
</evidence>
<feature type="compositionally biased region" description="Basic residues" evidence="1">
    <location>
        <begin position="597"/>
        <end position="607"/>
    </location>
</feature>
<accession>A0A1I4X3T1</accession>
<keyword evidence="2" id="KW-0472">Membrane</keyword>
<evidence type="ECO:0000313" key="7">
    <source>
        <dbReference type="Proteomes" id="UP000270697"/>
    </source>
</evidence>
<dbReference type="AlphaFoldDB" id="A0A1I4X3T1"/>
<dbReference type="InterPro" id="IPR002656">
    <property type="entry name" value="Acyl_transf_3_dom"/>
</dbReference>
<feature type="transmembrane region" description="Helical" evidence="2">
    <location>
        <begin position="225"/>
        <end position="242"/>
    </location>
</feature>
<dbReference type="Proteomes" id="UP000270697">
    <property type="component" value="Unassembled WGS sequence"/>
</dbReference>
<feature type="compositionally biased region" description="Basic and acidic residues" evidence="1">
    <location>
        <begin position="456"/>
        <end position="474"/>
    </location>
</feature>
<dbReference type="Pfam" id="PF01757">
    <property type="entry name" value="Acyl_transf_3"/>
    <property type="match status" value="1"/>
</dbReference>
<dbReference type="Proteomes" id="UP000199398">
    <property type="component" value="Unassembled WGS sequence"/>
</dbReference>
<sequence length="630" mass="68792">MIWVGDARVVHTRPELFAEPHHGFAWIRMIGAVLVIYGHSSPLAGEGVLFSKDWALRPDDGVLMGFFAMSGFQITESWLRDPHLGRFAAKRVLRLWPPMLTVTLAMALIIGPLVTTLSAGDYFAAHGTWGYIVNNAGMLTLKHELPGVFADNPWPDAVNGSLWTLPMELLAYAGLFLLLVVGAGKDKYRWIMVVALVALVIWDRHLDQIPGSESAGSLLSVPVESLVAFLVAFAFGVVLNLYRIPLSPLAAGAGLVVLALMPNSIAGSFLMVFVVSYAVVLAGHFWPARLTVPGVWVNGSYGVYVWGFPIQQLLAMAGVRNQWLMLICAAPLAYVIGTLSWKFIEDPTMKLRHYLTPAPKKKDDPVDVEEPEESEEDDEPDPKPAPDATTKVTAVGRPGRRRAPTPPRGTPAQDDRAQDDRPPTPPRGTAAQDDRPRPPTPPRGTPVPEAGRPRRRAEDADQPRRVRPVGEVKPSDQPAVPPRPDVGVGRRRRADSLPNRADGPVRPLEARNGAPQDRSSMPTGTARPPADLPPNGRQSAAEPRNGVAPGRPYARPQRPIDAPPRRRAAPLQEDSALAKRLVGDVEPRQTPPGRPRPPARRAGTGRHSRPEPPPGPDEETRPHPKHQDRR</sequence>
<keyword evidence="2" id="KW-0812">Transmembrane</keyword>
<feature type="transmembrane region" description="Helical" evidence="2">
    <location>
        <begin position="162"/>
        <end position="181"/>
    </location>
</feature>
<dbReference type="EMBL" id="RBXX01000002">
    <property type="protein sequence ID" value="RKT84310.1"/>
    <property type="molecule type" value="Genomic_DNA"/>
</dbReference>
<reference evidence="4 7" key="2">
    <citation type="submission" date="2018-10" db="EMBL/GenBank/DDBJ databases">
        <title>Sequencing the genomes of 1000 actinobacteria strains.</title>
        <authorList>
            <person name="Klenk H.-P."/>
        </authorList>
    </citation>
    <scope>NUCLEOTIDE SEQUENCE [LARGE SCALE GENOMIC DNA]</scope>
    <source>
        <strain evidence="4 7">DSM 45119</strain>
    </source>
</reference>
<feature type="transmembrane region" description="Helical" evidence="2">
    <location>
        <begin position="188"/>
        <end position="205"/>
    </location>
</feature>
<protein>
    <submittedName>
        <fullName evidence="4 5">Peptidoglycan/LPS O-acetylase OafA/YrhL</fullName>
    </submittedName>
</protein>
<evidence type="ECO:0000259" key="3">
    <source>
        <dbReference type="Pfam" id="PF01757"/>
    </source>
</evidence>
<feature type="transmembrane region" description="Helical" evidence="2">
    <location>
        <begin position="323"/>
        <end position="344"/>
    </location>
</feature>
<evidence type="ECO:0000313" key="6">
    <source>
        <dbReference type="Proteomes" id="UP000199398"/>
    </source>
</evidence>
<feature type="region of interest" description="Disordered" evidence="1">
    <location>
        <begin position="355"/>
        <end position="630"/>
    </location>
</feature>
<dbReference type="GO" id="GO:0016747">
    <property type="term" value="F:acyltransferase activity, transferring groups other than amino-acyl groups"/>
    <property type="evidence" value="ECO:0007669"/>
    <property type="project" value="InterPro"/>
</dbReference>
<keyword evidence="2" id="KW-1133">Transmembrane helix</keyword>
<keyword evidence="5" id="KW-0808">Transferase</keyword>
<proteinExistence type="predicted"/>